<evidence type="ECO:0000313" key="1">
    <source>
        <dbReference type="EMBL" id="CAG8068464.1"/>
    </source>
</evidence>
<evidence type="ECO:0000313" key="2">
    <source>
        <dbReference type="Proteomes" id="UP001153461"/>
    </source>
</evidence>
<reference evidence="1" key="1">
    <citation type="submission" date="2021-07" db="EMBL/GenBank/DDBJ databases">
        <authorList>
            <person name="Branca A.L. A."/>
        </authorList>
    </citation>
    <scope>NUCLEOTIDE SEQUENCE</scope>
</reference>
<sequence length="115" mass="12851">MPGGRSKQKAHKPGKYTAREYLANINPQYLRCLWDKGDWCQAHGDSKATFRGNYTMVSMKTTTRPPEYRLQLMCQGNAMLNFTMPGSPSKNGLTNPPTSQEVIDAIAIELTKIGK</sequence>
<comment type="caution">
    <text evidence="1">The sequence shown here is derived from an EMBL/GenBank/DDBJ whole genome shotgun (WGS) entry which is preliminary data.</text>
</comment>
<dbReference type="EMBL" id="CAJVNV010000133">
    <property type="protein sequence ID" value="CAG8068464.1"/>
    <property type="molecule type" value="Genomic_DNA"/>
</dbReference>
<accession>A0A9W4HND7</accession>
<gene>
    <name evidence="1" type="ORF">PNAL_LOCUS3783</name>
</gene>
<dbReference type="AlphaFoldDB" id="A0A9W4HND7"/>
<protein>
    <submittedName>
        <fullName evidence="1">Uncharacterized protein</fullName>
    </submittedName>
</protein>
<name>A0A9W4HND7_PENNA</name>
<dbReference type="OrthoDB" id="4293734at2759"/>
<dbReference type="Proteomes" id="UP001153461">
    <property type="component" value="Unassembled WGS sequence"/>
</dbReference>
<organism evidence="1 2">
    <name type="scientific">Penicillium nalgiovense</name>
    <dbReference type="NCBI Taxonomy" id="60175"/>
    <lineage>
        <taxon>Eukaryota</taxon>
        <taxon>Fungi</taxon>
        <taxon>Dikarya</taxon>
        <taxon>Ascomycota</taxon>
        <taxon>Pezizomycotina</taxon>
        <taxon>Eurotiomycetes</taxon>
        <taxon>Eurotiomycetidae</taxon>
        <taxon>Eurotiales</taxon>
        <taxon>Aspergillaceae</taxon>
        <taxon>Penicillium</taxon>
    </lineage>
</organism>
<proteinExistence type="predicted"/>